<reference evidence="1" key="1">
    <citation type="submission" date="2018-11" db="EMBL/GenBank/DDBJ databases">
        <authorList>
            <person name="Grassa J C."/>
        </authorList>
    </citation>
    <scope>NUCLEOTIDE SEQUENCE [LARGE SCALE GENOMIC DNA]</scope>
</reference>
<dbReference type="Gramene" id="evm.model.04.1221">
    <property type="protein sequence ID" value="cds.evm.model.04.1221"/>
    <property type="gene ID" value="evm.TU.04.1221"/>
</dbReference>
<organism evidence="1 2">
    <name type="scientific">Cannabis sativa</name>
    <name type="common">Hemp</name>
    <name type="synonym">Marijuana</name>
    <dbReference type="NCBI Taxonomy" id="3483"/>
    <lineage>
        <taxon>Eukaryota</taxon>
        <taxon>Viridiplantae</taxon>
        <taxon>Streptophyta</taxon>
        <taxon>Embryophyta</taxon>
        <taxon>Tracheophyta</taxon>
        <taxon>Spermatophyta</taxon>
        <taxon>Magnoliopsida</taxon>
        <taxon>eudicotyledons</taxon>
        <taxon>Gunneridae</taxon>
        <taxon>Pentapetalae</taxon>
        <taxon>rosids</taxon>
        <taxon>fabids</taxon>
        <taxon>Rosales</taxon>
        <taxon>Cannabaceae</taxon>
        <taxon>Cannabis</taxon>
    </lineage>
</organism>
<sequence length="183" mass="20651">MCNLIIFPVYKSELCTKGETLVTLNLVKNKADSSKNIAFILERIHQLLTIGSNLKTAAGVNRTILQSSQNCFCFSKNHRADIWDKIIPAAILLPDQSLQIKPNPMPSFPGFRAASQWTQVGVAIKHPINQSSPIHNRQFIPQPVPILPNSPKDFDHLFRLLFTQLVSYSTRRSNIEHPLLSRI</sequence>
<proteinExistence type="predicted"/>
<accession>A0A803PC78</accession>
<dbReference type="Proteomes" id="UP000596661">
    <property type="component" value="Chromosome 4"/>
</dbReference>
<name>A0A803PC78_CANSA</name>
<evidence type="ECO:0000313" key="1">
    <source>
        <dbReference type="EnsemblPlants" id="cds.evm.model.04.1221"/>
    </source>
</evidence>
<protein>
    <submittedName>
        <fullName evidence="1">Uncharacterized protein</fullName>
    </submittedName>
</protein>
<evidence type="ECO:0000313" key="2">
    <source>
        <dbReference type="Proteomes" id="UP000596661"/>
    </source>
</evidence>
<keyword evidence="2" id="KW-1185">Reference proteome</keyword>
<dbReference type="EMBL" id="UZAU01000377">
    <property type="status" value="NOT_ANNOTATED_CDS"/>
    <property type="molecule type" value="Genomic_DNA"/>
</dbReference>
<reference evidence="1" key="2">
    <citation type="submission" date="2021-03" db="UniProtKB">
        <authorList>
            <consortium name="EnsemblPlants"/>
        </authorList>
    </citation>
    <scope>IDENTIFICATION</scope>
</reference>
<dbReference type="AlphaFoldDB" id="A0A803PC78"/>
<dbReference type="EnsemblPlants" id="evm.model.04.1221">
    <property type="protein sequence ID" value="cds.evm.model.04.1221"/>
    <property type="gene ID" value="evm.TU.04.1221"/>
</dbReference>